<dbReference type="PROSITE" id="PS01086">
    <property type="entry name" value="RIBUL_P_3_EPIMER_2"/>
    <property type="match status" value="1"/>
</dbReference>
<evidence type="ECO:0000256" key="8">
    <source>
        <dbReference type="ARBA" id="ARBA00022723"/>
    </source>
</evidence>
<dbReference type="InterPro" id="IPR013785">
    <property type="entry name" value="Aldolase_TIM"/>
</dbReference>
<evidence type="ECO:0000256" key="9">
    <source>
        <dbReference type="ARBA" id="ARBA00023235"/>
    </source>
</evidence>
<evidence type="ECO:0000256" key="14">
    <source>
        <dbReference type="PIRSR" id="PIRSR001461-3"/>
    </source>
</evidence>
<evidence type="ECO:0000256" key="11">
    <source>
        <dbReference type="PIRNR" id="PIRNR001461"/>
    </source>
</evidence>
<feature type="binding site" evidence="14">
    <location>
        <position position="173"/>
    </location>
    <ligand>
        <name>substrate</name>
    </ligand>
</feature>
<dbReference type="GO" id="GO:0005975">
    <property type="term" value="P:carbohydrate metabolic process"/>
    <property type="evidence" value="ECO:0007669"/>
    <property type="project" value="InterPro"/>
</dbReference>
<feature type="binding site" evidence="14">
    <location>
        <position position="8"/>
    </location>
    <ligand>
        <name>substrate</name>
    </ligand>
</feature>
<evidence type="ECO:0000313" key="15">
    <source>
        <dbReference type="EMBL" id="RKX72443.1"/>
    </source>
</evidence>
<keyword evidence="11" id="KW-0119">Carbohydrate metabolism</keyword>
<sequence>MKNLVAPSILSADFSHLENDINKLKYSGADILHIDVMDGHFVPNITIGPVVVKDIRKVTDLPIDCHLMISNPEMYFEDFLEIGIQYISMHIELNRSVKKCYEIVKRYKAKFGIAINPETETDKLKGIIDIADYILIMTVHPGFGGQAFIKEASLKIPVIRNMGYNGLIEVDGGINAEIAKELRKLGADIIVSGSYIFRNNIKEAIKMLR</sequence>
<comment type="caution">
    <text evidence="15">The sequence shown here is derived from an EMBL/GenBank/DDBJ whole genome shotgun (WGS) entry which is preliminary data.</text>
</comment>
<feature type="active site" description="Proton acceptor" evidence="12">
    <location>
        <position position="35"/>
    </location>
</feature>
<feature type="binding site" evidence="14">
    <location>
        <position position="66"/>
    </location>
    <ligand>
        <name>substrate</name>
    </ligand>
</feature>
<comment type="similarity">
    <text evidence="6 11">Belongs to the ribulose-phosphate 3-epimerase family.</text>
</comment>
<dbReference type="PIRSF" id="PIRSF001461">
    <property type="entry name" value="RPE"/>
    <property type="match status" value="1"/>
</dbReference>
<dbReference type="AlphaFoldDB" id="A0A660SNZ7"/>
<dbReference type="PROSITE" id="PS01085">
    <property type="entry name" value="RIBUL_P_3_EPIMER_1"/>
    <property type="match status" value="1"/>
</dbReference>
<evidence type="ECO:0000313" key="16">
    <source>
        <dbReference type="Proteomes" id="UP000271125"/>
    </source>
</evidence>
<feature type="binding site" evidence="13">
    <location>
        <position position="171"/>
    </location>
    <ligand>
        <name>a divalent metal cation</name>
        <dbReference type="ChEBI" id="CHEBI:60240"/>
    </ligand>
</feature>
<dbReference type="SUPFAM" id="SSF51366">
    <property type="entry name" value="Ribulose-phoshate binding barrel"/>
    <property type="match status" value="1"/>
</dbReference>
<evidence type="ECO:0000256" key="2">
    <source>
        <dbReference type="ARBA" id="ARBA00001936"/>
    </source>
</evidence>
<keyword evidence="13" id="KW-0170">Cobalt</keyword>
<dbReference type="CDD" id="cd00429">
    <property type="entry name" value="RPE"/>
    <property type="match status" value="1"/>
</dbReference>
<reference evidence="15 16" key="1">
    <citation type="submission" date="2018-06" db="EMBL/GenBank/DDBJ databases">
        <title>Extensive metabolic versatility and redundancy in microbially diverse, dynamic hydrothermal sediments.</title>
        <authorList>
            <person name="Dombrowski N."/>
            <person name="Teske A."/>
            <person name="Baker B.J."/>
        </authorList>
    </citation>
    <scope>NUCLEOTIDE SEQUENCE [LARGE SCALE GENOMIC DNA]</scope>
    <source>
        <strain evidence="15">B10_G13</strain>
    </source>
</reference>
<dbReference type="GO" id="GO:0005737">
    <property type="term" value="C:cytoplasm"/>
    <property type="evidence" value="ECO:0007669"/>
    <property type="project" value="UniProtKB-ARBA"/>
</dbReference>
<dbReference type="EC" id="5.1.3.1" evidence="7 10"/>
<name>A0A660SNZ7_UNCT6</name>
<evidence type="ECO:0000256" key="1">
    <source>
        <dbReference type="ARBA" id="ARBA00001782"/>
    </source>
</evidence>
<evidence type="ECO:0000256" key="5">
    <source>
        <dbReference type="ARBA" id="ARBA00001954"/>
    </source>
</evidence>
<dbReference type="Proteomes" id="UP000271125">
    <property type="component" value="Unassembled WGS sequence"/>
</dbReference>
<comment type="cofactor">
    <cofactor evidence="3">
        <name>Co(2+)</name>
        <dbReference type="ChEBI" id="CHEBI:48828"/>
    </cofactor>
</comment>
<dbReference type="Gene3D" id="3.20.20.70">
    <property type="entry name" value="Aldolase class I"/>
    <property type="match status" value="1"/>
</dbReference>
<comment type="catalytic activity">
    <reaction evidence="1 11">
        <text>D-ribulose 5-phosphate = D-xylulose 5-phosphate</text>
        <dbReference type="Rhea" id="RHEA:13677"/>
        <dbReference type="ChEBI" id="CHEBI:57737"/>
        <dbReference type="ChEBI" id="CHEBI:58121"/>
        <dbReference type="EC" id="5.1.3.1"/>
    </reaction>
</comment>
<gene>
    <name evidence="15" type="primary">rpe</name>
    <name evidence="15" type="ORF">DRP43_00750</name>
</gene>
<dbReference type="FunFam" id="3.20.20.70:FF:000004">
    <property type="entry name" value="Ribulose-phosphate 3-epimerase"/>
    <property type="match status" value="1"/>
</dbReference>
<protein>
    <recommendedName>
        <fullName evidence="7 10">Ribulose-phosphate 3-epimerase</fullName>
        <ecNumber evidence="7 10">5.1.3.1</ecNumber>
    </recommendedName>
</protein>
<comment type="cofactor">
    <cofactor evidence="13">
        <name>a divalent metal cation</name>
        <dbReference type="ChEBI" id="CHEBI:60240"/>
    </cofactor>
    <text evidence="13">Binds 1 divalent metal cation per subunit.</text>
</comment>
<keyword evidence="8 13" id="KW-0479">Metal-binding</keyword>
<feature type="binding site" evidence="13">
    <location>
        <position position="35"/>
    </location>
    <ligand>
        <name>a divalent metal cation</name>
        <dbReference type="ChEBI" id="CHEBI:60240"/>
    </ligand>
</feature>
<feature type="binding site" evidence="14">
    <location>
        <begin position="193"/>
        <end position="194"/>
    </location>
    <ligand>
        <name>substrate</name>
    </ligand>
</feature>
<proteinExistence type="inferred from homology"/>
<keyword evidence="9 11" id="KW-0413">Isomerase</keyword>
<dbReference type="GO" id="GO:0004750">
    <property type="term" value="F:D-ribulose-phosphate 3-epimerase activity"/>
    <property type="evidence" value="ECO:0007669"/>
    <property type="project" value="UniProtKB-UniRule"/>
</dbReference>
<dbReference type="InterPro" id="IPR026019">
    <property type="entry name" value="Ribul_P_3_epim"/>
</dbReference>
<dbReference type="Pfam" id="PF00834">
    <property type="entry name" value="Ribul_P_3_epim"/>
    <property type="match status" value="1"/>
</dbReference>
<dbReference type="NCBIfam" id="NF004076">
    <property type="entry name" value="PRK05581.1-4"/>
    <property type="match status" value="1"/>
</dbReference>
<dbReference type="InterPro" id="IPR000056">
    <property type="entry name" value="Ribul_P_3_epim-like"/>
</dbReference>
<dbReference type="InterPro" id="IPR011060">
    <property type="entry name" value="RibuloseP-bd_barrel"/>
</dbReference>
<evidence type="ECO:0000256" key="4">
    <source>
        <dbReference type="ARBA" id="ARBA00001947"/>
    </source>
</evidence>
<accession>A0A660SNZ7</accession>
<feature type="binding site" evidence="14">
    <location>
        <begin position="142"/>
        <end position="145"/>
    </location>
    <ligand>
        <name>substrate</name>
    </ligand>
</feature>
<evidence type="ECO:0000256" key="3">
    <source>
        <dbReference type="ARBA" id="ARBA00001941"/>
    </source>
</evidence>
<organism evidence="15 16">
    <name type="scientific">candidate division TA06 bacterium</name>
    <dbReference type="NCBI Taxonomy" id="2250710"/>
    <lineage>
        <taxon>Bacteria</taxon>
        <taxon>Bacteria division TA06</taxon>
    </lineage>
</organism>
<comment type="cofactor">
    <cofactor evidence="5">
        <name>Fe(2+)</name>
        <dbReference type="ChEBI" id="CHEBI:29033"/>
    </cofactor>
</comment>
<evidence type="ECO:0000256" key="7">
    <source>
        <dbReference type="ARBA" id="ARBA00013188"/>
    </source>
</evidence>
<dbReference type="GO" id="GO:0046872">
    <property type="term" value="F:metal ion binding"/>
    <property type="evidence" value="ECO:0007669"/>
    <property type="project" value="UniProtKB-KW"/>
</dbReference>
<keyword evidence="13" id="KW-0464">Manganese</keyword>
<feature type="binding site" evidence="13">
    <location>
        <position position="66"/>
    </location>
    <ligand>
        <name>a divalent metal cation</name>
        <dbReference type="ChEBI" id="CHEBI:60240"/>
    </ligand>
</feature>
<dbReference type="EMBL" id="QNBD01000020">
    <property type="protein sequence ID" value="RKX72443.1"/>
    <property type="molecule type" value="Genomic_DNA"/>
</dbReference>
<evidence type="ECO:0000256" key="10">
    <source>
        <dbReference type="NCBIfam" id="TIGR01163"/>
    </source>
</evidence>
<keyword evidence="13" id="KW-0862">Zinc</keyword>
<evidence type="ECO:0000256" key="6">
    <source>
        <dbReference type="ARBA" id="ARBA00009541"/>
    </source>
</evidence>
<dbReference type="NCBIfam" id="TIGR01163">
    <property type="entry name" value="rpe"/>
    <property type="match status" value="1"/>
</dbReference>
<comment type="cofactor">
    <cofactor evidence="4">
        <name>Zn(2+)</name>
        <dbReference type="ChEBI" id="CHEBI:29105"/>
    </cofactor>
</comment>
<feature type="active site" description="Proton donor" evidence="12">
    <location>
        <position position="171"/>
    </location>
</feature>
<evidence type="ECO:0000256" key="13">
    <source>
        <dbReference type="PIRSR" id="PIRSR001461-2"/>
    </source>
</evidence>
<evidence type="ECO:0000256" key="12">
    <source>
        <dbReference type="PIRSR" id="PIRSR001461-1"/>
    </source>
</evidence>
<feature type="binding site" evidence="13">
    <location>
        <position position="33"/>
    </location>
    <ligand>
        <name>a divalent metal cation</name>
        <dbReference type="ChEBI" id="CHEBI:60240"/>
    </ligand>
</feature>
<comment type="cofactor">
    <cofactor evidence="2">
        <name>Mn(2+)</name>
        <dbReference type="ChEBI" id="CHEBI:29035"/>
    </cofactor>
</comment>
<dbReference type="GO" id="GO:0006098">
    <property type="term" value="P:pentose-phosphate shunt"/>
    <property type="evidence" value="ECO:0007669"/>
    <property type="project" value="UniProtKB-UniRule"/>
</dbReference>
<dbReference type="PANTHER" id="PTHR11749">
    <property type="entry name" value="RIBULOSE-5-PHOSPHATE-3-EPIMERASE"/>
    <property type="match status" value="1"/>
</dbReference>